<dbReference type="SUPFAM" id="SSF56925">
    <property type="entry name" value="OMPA-like"/>
    <property type="match status" value="1"/>
</dbReference>
<dbReference type="eggNOG" id="COG3047">
    <property type="taxonomic scope" value="Bacteria"/>
</dbReference>
<evidence type="ECO:0000313" key="2">
    <source>
        <dbReference type="EMBL" id="CCG98848.1"/>
    </source>
</evidence>
<dbReference type="Proteomes" id="UP000011058">
    <property type="component" value="Chromosome"/>
</dbReference>
<proteinExistence type="predicted"/>
<feature type="signal peptide" evidence="1">
    <location>
        <begin position="1"/>
        <end position="20"/>
    </location>
</feature>
<reference evidence="2 3" key="1">
    <citation type="journal article" date="2012" name="J. Bacteriol.">
        <title>Genome Sequence of Fibrella aestuarina BUZ 2T, a Filamentous Marine Bacterium.</title>
        <authorList>
            <person name="Filippini M."/>
            <person name="Qi W."/>
            <person name="Blom J."/>
            <person name="Goesmann A."/>
            <person name="Smits T.H."/>
            <person name="Bagheri H.C."/>
        </authorList>
    </citation>
    <scope>NUCLEOTIDE SEQUENCE [LARGE SCALE GENOMIC DNA]</scope>
    <source>
        <strain evidence="3">BUZ 2T</strain>
    </source>
</reference>
<dbReference type="AlphaFoldDB" id="I0K3Z5"/>
<dbReference type="OrthoDB" id="945117at2"/>
<evidence type="ECO:0008006" key="4">
    <source>
        <dbReference type="Google" id="ProtNLM"/>
    </source>
</evidence>
<dbReference type="KEGG" id="fae:FAES_0837"/>
<sequence length="209" mass="22605">MKIRCFLLACLLGLIHAAHAQTEKGTWALGLNAATGIWPNDPNTISSSTTRSSFRLTPSAGFFPKKNVFIGLGVPVEFGTTQYRFLGQSGEPPQFTSSSVGLSLIARRYFSEGRLKPFVHLEGSYSWNAITSTRDLQVAGLVGRTPATIRANAGVGVSYFVGNRLSVDATATLGVDDVQDAFRSSKLAPFNRFLLLGIGVNWYLSPRSK</sequence>
<dbReference type="EMBL" id="HE796683">
    <property type="protein sequence ID" value="CCG98848.1"/>
    <property type="molecule type" value="Genomic_DNA"/>
</dbReference>
<dbReference type="HOGENOM" id="CLU_1313866_0_0_10"/>
<name>I0K3Z5_9BACT</name>
<dbReference type="RefSeq" id="WP_015329948.1">
    <property type="nucleotide sequence ID" value="NC_020054.1"/>
</dbReference>
<accession>I0K3Z5</accession>
<organism evidence="2 3">
    <name type="scientific">Fibrella aestuarina BUZ 2</name>
    <dbReference type="NCBI Taxonomy" id="1166018"/>
    <lineage>
        <taxon>Bacteria</taxon>
        <taxon>Pseudomonadati</taxon>
        <taxon>Bacteroidota</taxon>
        <taxon>Cytophagia</taxon>
        <taxon>Cytophagales</taxon>
        <taxon>Spirosomataceae</taxon>
        <taxon>Fibrella</taxon>
    </lineage>
</organism>
<gene>
    <name evidence="2" type="ORF">FAES_0837</name>
</gene>
<keyword evidence="3" id="KW-1185">Reference proteome</keyword>
<evidence type="ECO:0000313" key="3">
    <source>
        <dbReference type="Proteomes" id="UP000011058"/>
    </source>
</evidence>
<feature type="chain" id="PRO_5003631049" description="Outer membrane protein beta-barrel domain-containing protein" evidence="1">
    <location>
        <begin position="21"/>
        <end position="209"/>
    </location>
</feature>
<dbReference type="InterPro" id="IPR011250">
    <property type="entry name" value="OMP/PagP_B-barrel"/>
</dbReference>
<keyword evidence="1" id="KW-0732">Signal</keyword>
<protein>
    <recommendedName>
        <fullName evidence="4">Outer membrane protein beta-barrel domain-containing protein</fullName>
    </recommendedName>
</protein>
<evidence type="ECO:0000256" key="1">
    <source>
        <dbReference type="SAM" id="SignalP"/>
    </source>
</evidence>
<dbReference type="Gene3D" id="2.40.160.20">
    <property type="match status" value="1"/>
</dbReference>